<dbReference type="EMBL" id="JBHSOC010000011">
    <property type="protein sequence ID" value="MFC5641329.1"/>
    <property type="molecule type" value="Genomic_DNA"/>
</dbReference>
<evidence type="ECO:0008006" key="3">
    <source>
        <dbReference type="Google" id="ProtNLM"/>
    </source>
</evidence>
<dbReference type="SUPFAM" id="SSF56801">
    <property type="entry name" value="Acetyl-CoA synthetase-like"/>
    <property type="match status" value="1"/>
</dbReference>
<name>A0ABW0V8Z5_9ACTN</name>
<gene>
    <name evidence="1" type="ORF">ACFPZF_08135</name>
</gene>
<evidence type="ECO:0000313" key="1">
    <source>
        <dbReference type="EMBL" id="MFC5641329.1"/>
    </source>
</evidence>
<accession>A0ABW0V8Z5</accession>
<keyword evidence="2" id="KW-1185">Reference proteome</keyword>
<sequence>MTSSATTQSSSPASAASAGATLSDLIVQSLTRHSSSEAFVAGDRRLTYAQVRDLVSQYMGALSRRGVGLGVGVTMLPQPEHA</sequence>
<dbReference type="RefSeq" id="WP_346143359.1">
    <property type="nucleotide sequence ID" value="NZ_BAAAUA010000013.1"/>
</dbReference>
<dbReference type="Proteomes" id="UP001596066">
    <property type="component" value="Unassembled WGS sequence"/>
</dbReference>
<organism evidence="1 2">
    <name type="scientific">Kitasatospora cinereorecta</name>
    <dbReference type="NCBI Taxonomy" id="285560"/>
    <lineage>
        <taxon>Bacteria</taxon>
        <taxon>Bacillati</taxon>
        <taxon>Actinomycetota</taxon>
        <taxon>Actinomycetes</taxon>
        <taxon>Kitasatosporales</taxon>
        <taxon>Streptomycetaceae</taxon>
        <taxon>Kitasatospora</taxon>
    </lineage>
</organism>
<proteinExistence type="predicted"/>
<comment type="caution">
    <text evidence="1">The sequence shown here is derived from an EMBL/GenBank/DDBJ whole genome shotgun (WGS) entry which is preliminary data.</text>
</comment>
<dbReference type="Gene3D" id="3.40.50.980">
    <property type="match status" value="1"/>
</dbReference>
<reference evidence="2" key="1">
    <citation type="journal article" date="2019" name="Int. J. Syst. Evol. Microbiol.">
        <title>The Global Catalogue of Microorganisms (GCM) 10K type strain sequencing project: providing services to taxonomists for standard genome sequencing and annotation.</title>
        <authorList>
            <consortium name="The Broad Institute Genomics Platform"/>
            <consortium name="The Broad Institute Genome Sequencing Center for Infectious Disease"/>
            <person name="Wu L."/>
            <person name="Ma J."/>
        </authorList>
    </citation>
    <scope>NUCLEOTIDE SEQUENCE [LARGE SCALE GENOMIC DNA]</scope>
    <source>
        <strain evidence="2">CGMCC 4.1622</strain>
    </source>
</reference>
<evidence type="ECO:0000313" key="2">
    <source>
        <dbReference type="Proteomes" id="UP001596066"/>
    </source>
</evidence>
<protein>
    <recommendedName>
        <fullName evidence="3">AMP-dependent synthetase/ligase domain-containing protein</fullName>
    </recommendedName>
</protein>